<dbReference type="EMBL" id="CP102333">
    <property type="protein sequence ID" value="UUS35103.1"/>
    <property type="molecule type" value="Genomic_DNA"/>
</dbReference>
<keyword evidence="2" id="KW-1185">Reference proteome</keyword>
<name>A0ABY5NGG6_9ACTN</name>
<protein>
    <submittedName>
        <fullName evidence="1">Uncharacterized protein</fullName>
    </submittedName>
</protein>
<geneLocation type="plasmid" evidence="1 2">
    <name>unnamed</name>
</geneLocation>
<evidence type="ECO:0000313" key="1">
    <source>
        <dbReference type="EMBL" id="UUS35103.1"/>
    </source>
</evidence>
<sequence>MSAANGVLRDFGCSGAYRMLGRLPEPAVRQDVTAQSFCGIKGLTLPAAYREGMTWSRTGGGGEGPAGVCEVNYKSLDATLRLTTVVDPALSAVFSRDVVRGGIHVRGTKGNGTVNQKRAVYEAACQTGPVVFMVEQRSSLGDGRFDLTRALLPPYVAAEAERIGCGPEKVVVTDPPRR</sequence>
<accession>A0ABY5NGG6</accession>
<proteinExistence type="predicted"/>
<organism evidence="1 2">
    <name type="scientific">Streptomyces changanensis</name>
    <dbReference type="NCBI Taxonomy" id="2964669"/>
    <lineage>
        <taxon>Bacteria</taxon>
        <taxon>Bacillati</taxon>
        <taxon>Actinomycetota</taxon>
        <taxon>Actinomycetes</taxon>
        <taxon>Kitasatosporales</taxon>
        <taxon>Streptomycetaceae</taxon>
        <taxon>Streptomyces</taxon>
    </lineage>
</organism>
<dbReference type="RefSeq" id="WP_107115197.1">
    <property type="nucleotide sequence ID" value="NZ_CP102333.1"/>
</dbReference>
<gene>
    <name evidence="1" type="ORF">NRO40_30335</name>
</gene>
<reference evidence="1" key="1">
    <citation type="submission" date="2022-08" db="EMBL/GenBank/DDBJ databases">
        <title>Streptomyces changanensis sp. nov., an actinomycete isolated from soil.</title>
        <authorList>
            <person name="Wu H."/>
            <person name="Han L."/>
        </authorList>
    </citation>
    <scope>NUCLEOTIDE SEQUENCE</scope>
    <source>
        <strain evidence="1">HL-66</strain>
        <plasmid evidence="1">unnamed</plasmid>
    </source>
</reference>
<dbReference type="Proteomes" id="UP001060150">
    <property type="component" value="Plasmid unnamed"/>
</dbReference>
<keyword evidence="1" id="KW-0614">Plasmid</keyword>
<evidence type="ECO:0000313" key="2">
    <source>
        <dbReference type="Proteomes" id="UP001060150"/>
    </source>
</evidence>